<proteinExistence type="predicted"/>
<gene>
    <name evidence="1" type="ORF">GTK09_11990</name>
</gene>
<dbReference type="Proteomes" id="UP000469011">
    <property type="component" value="Unassembled WGS sequence"/>
</dbReference>
<organism evidence="1 2">
    <name type="scientific">Jiella pacifica</name>
    <dbReference type="NCBI Taxonomy" id="2696469"/>
    <lineage>
        <taxon>Bacteria</taxon>
        <taxon>Pseudomonadati</taxon>
        <taxon>Pseudomonadota</taxon>
        <taxon>Alphaproteobacteria</taxon>
        <taxon>Hyphomicrobiales</taxon>
        <taxon>Aurantimonadaceae</taxon>
        <taxon>Jiella</taxon>
    </lineage>
</organism>
<evidence type="ECO:0000313" key="1">
    <source>
        <dbReference type="EMBL" id="NDW05147.1"/>
    </source>
</evidence>
<reference evidence="1 2" key="1">
    <citation type="submission" date="2020-01" db="EMBL/GenBank/DDBJ databases">
        <title>Jiella pacifica sp. nov.</title>
        <authorList>
            <person name="Xue Z."/>
            <person name="Zhu S."/>
            <person name="Chen J."/>
            <person name="Yang J."/>
        </authorList>
    </citation>
    <scope>NUCLEOTIDE SEQUENCE [LARGE SCALE GENOMIC DNA]</scope>
    <source>
        <strain evidence="1 2">40Bstr34</strain>
    </source>
</reference>
<comment type="caution">
    <text evidence="1">The sequence shown here is derived from an EMBL/GenBank/DDBJ whole genome shotgun (WGS) entry which is preliminary data.</text>
</comment>
<dbReference type="AlphaFoldDB" id="A0A6N9T1F4"/>
<dbReference type="RefSeq" id="WP_163463392.1">
    <property type="nucleotide sequence ID" value="NZ_JAAAMG010000008.1"/>
</dbReference>
<evidence type="ECO:0000313" key="2">
    <source>
        <dbReference type="Proteomes" id="UP000469011"/>
    </source>
</evidence>
<sequence length="128" mass="13865">MANSDPLPSIEMASVYSAFASRQFETQTVLNENRSTGTERSVPDELRASLAGSLRSPQINQAYIEKLKAQAEEQAVNRRALRTRSLVDAMGSKASLDLTTLKTSHEGGHPPANGQLSTVLDAYRANFG</sequence>
<protein>
    <submittedName>
        <fullName evidence="1">Uncharacterized protein</fullName>
    </submittedName>
</protein>
<name>A0A6N9T1F4_9HYPH</name>
<accession>A0A6N9T1F4</accession>
<dbReference type="EMBL" id="JAAAMG010000008">
    <property type="protein sequence ID" value="NDW05147.1"/>
    <property type="molecule type" value="Genomic_DNA"/>
</dbReference>
<keyword evidence="2" id="KW-1185">Reference proteome</keyword>